<protein>
    <recommendedName>
        <fullName evidence="5">Pentacotripeptide-repeat region of PRORP domain-containing protein</fullName>
    </recommendedName>
</protein>
<dbReference type="InterPro" id="IPR046960">
    <property type="entry name" value="PPR_At4g14850-like_plant"/>
</dbReference>
<feature type="non-terminal residue" evidence="3">
    <location>
        <position position="251"/>
    </location>
</feature>
<dbReference type="Gene3D" id="1.25.40.10">
    <property type="entry name" value="Tetratricopeptide repeat domain"/>
    <property type="match status" value="2"/>
</dbReference>
<sequence>LLRACGELKALEEGRRVHAHIEKRGMDKDLYVRYSLIRMYLRCRGASGLADAKRLFFSMKRRDVILWTEMIGAHARLGQSDAALELYKRMRVEGVMPNKVTFLTLLGACSSREKLPDGRVVHKRIVEQGLESDVAVANALLKMYIACGSLEDASTVFEAMKQRDVVSWTTMIMSHGQDGTGKEAALKLFYRMKQLGEKPNNITLVGVLSACAHAGLVEEGCNNFATMHDYFGVRPTLQHYGCMVDLLGRAG</sequence>
<dbReference type="KEGG" id="smo:SELMODRAFT_34638"/>
<organism evidence="4">
    <name type="scientific">Selaginella moellendorffii</name>
    <name type="common">Spikemoss</name>
    <dbReference type="NCBI Taxonomy" id="88036"/>
    <lineage>
        <taxon>Eukaryota</taxon>
        <taxon>Viridiplantae</taxon>
        <taxon>Streptophyta</taxon>
        <taxon>Embryophyta</taxon>
        <taxon>Tracheophyta</taxon>
        <taxon>Lycopodiopsida</taxon>
        <taxon>Selaginellales</taxon>
        <taxon>Selaginellaceae</taxon>
        <taxon>Selaginella</taxon>
    </lineage>
</organism>
<dbReference type="Gramene" id="EFJ17880">
    <property type="protein sequence ID" value="EFJ17880"/>
    <property type="gene ID" value="SELMODRAFT_34638"/>
</dbReference>
<accession>D8SCM1</accession>
<feature type="non-terminal residue" evidence="3">
    <location>
        <position position="1"/>
    </location>
</feature>
<dbReference type="NCBIfam" id="TIGR00756">
    <property type="entry name" value="PPR"/>
    <property type="match status" value="1"/>
</dbReference>
<evidence type="ECO:0000313" key="3">
    <source>
        <dbReference type="EMBL" id="EFJ17880.1"/>
    </source>
</evidence>
<dbReference type="InParanoid" id="D8SCM1"/>
<name>D8SCM1_SELML</name>
<evidence type="ECO:0008006" key="5">
    <source>
        <dbReference type="Google" id="ProtNLM"/>
    </source>
</evidence>
<dbReference type="InterPro" id="IPR011990">
    <property type="entry name" value="TPR-like_helical_dom_sf"/>
</dbReference>
<keyword evidence="4" id="KW-1185">Reference proteome</keyword>
<dbReference type="FunFam" id="1.25.40.10:FF:000158">
    <property type="entry name" value="pentatricopeptide repeat-containing protein At2g33680"/>
    <property type="match status" value="1"/>
</dbReference>
<dbReference type="GO" id="GO:0003723">
    <property type="term" value="F:RNA binding"/>
    <property type="evidence" value="ECO:0007669"/>
    <property type="project" value="InterPro"/>
</dbReference>
<dbReference type="Proteomes" id="UP000001514">
    <property type="component" value="Unassembled WGS sequence"/>
</dbReference>
<dbReference type="GO" id="GO:0048731">
    <property type="term" value="P:system development"/>
    <property type="evidence" value="ECO:0007669"/>
    <property type="project" value="UniProtKB-ARBA"/>
</dbReference>
<gene>
    <name evidence="3" type="ORF">SELMODRAFT_34638</name>
</gene>
<feature type="repeat" description="PPR" evidence="2">
    <location>
        <begin position="164"/>
        <end position="199"/>
    </location>
</feature>
<dbReference type="PANTHER" id="PTHR24015">
    <property type="entry name" value="OS07G0578800 PROTEIN-RELATED"/>
    <property type="match status" value="1"/>
</dbReference>
<keyword evidence="1" id="KW-0677">Repeat</keyword>
<proteinExistence type="predicted"/>
<dbReference type="FunFam" id="1.25.40.10:FF:000381">
    <property type="entry name" value="Pentatricopeptide repeat-containing protein"/>
    <property type="match status" value="1"/>
</dbReference>
<reference evidence="3 4" key="1">
    <citation type="journal article" date="2011" name="Science">
        <title>The Selaginella genome identifies genetic changes associated with the evolution of vascular plants.</title>
        <authorList>
            <person name="Banks J.A."/>
            <person name="Nishiyama T."/>
            <person name="Hasebe M."/>
            <person name="Bowman J.L."/>
            <person name="Gribskov M."/>
            <person name="dePamphilis C."/>
            <person name="Albert V.A."/>
            <person name="Aono N."/>
            <person name="Aoyama T."/>
            <person name="Ambrose B.A."/>
            <person name="Ashton N.W."/>
            <person name="Axtell M.J."/>
            <person name="Barker E."/>
            <person name="Barker M.S."/>
            <person name="Bennetzen J.L."/>
            <person name="Bonawitz N.D."/>
            <person name="Chapple C."/>
            <person name="Cheng C."/>
            <person name="Correa L.G."/>
            <person name="Dacre M."/>
            <person name="DeBarry J."/>
            <person name="Dreyer I."/>
            <person name="Elias M."/>
            <person name="Engstrom E.M."/>
            <person name="Estelle M."/>
            <person name="Feng L."/>
            <person name="Finet C."/>
            <person name="Floyd S.K."/>
            <person name="Frommer W.B."/>
            <person name="Fujita T."/>
            <person name="Gramzow L."/>
            <person name="Gutensohn M."/>
            <person name="Harholt J."/>
            <person name="Hattori M."/>
            <person name="Heyl A."/>
            <person name="Hirai T."/>
            <person name="Hiwatashi Y."/>
            <person name="Ishikawa M."/>
            <person name="Iwata M."/>
            <person name="Karol K.G."/>
            <person name="Koehler B."/>
            <person name="Kolukisaoglu U."/>
            <person name="Kubo M."/>
            <person name="Kurata T."/>
            <person name="Lalonde S."/>
            <person name="Li K."/>
            <person name="Li Y."/>
            <person name="Litt A."/>
            <person name="Lyons E."/>
            <person name="Manning G."/>
            <person name="Maruyama T."/>
            <person name="Michael T.P."/>
            <person name="Mikami K."/>
            <person name="Miyazaki S."/>
            <person name="Morinaga S."/>
            <person name="Murata T."/>
            <person name="Mueller-Roeber B."/>
            <person name="Nelson D.R."/>
            <person name="Obara M."/>
            <person name="Oguri Y."/>
            <person name="Olmstead R.G."/>
            <person name="Onodera N."/>
            <person name="Petersen B.L."/>
            <person name="Pils B."/>
            <person name="Prigge M."/>
            <person name="Rensing S.A."/>
            <person name="Riano-Pachon D.M."/>
            <person name="Roberts A.W."/>
            <person name="Sato Y."/>
            <person name="Scheller H.V."/>
            <person name="Schulz B."/>
            <person name="Schulz C."/>
            <person name="Shakirov E.V."/>
            <person name="Shibagaki N."/>
            <person name="Shinohara N."/>
            <person name="Shippen D.E."/>
            <person name="Soerensen I."/>
            <person name="Sotooka R."/>
            <person name="Sugimoto N."/>
            <person name="Sugita M."/>
            <person name="Sumikawa N."/>
            <person name="Tanurdzic M."/>
            <person name="Theissen G."/>
            <person name="Ulvskov P."/>
            <person name="Wakazuki S."/>
            <person name="Weng J.K."/>
            <person name="Willats W.W."/>
            <person name="Wipf D."/>
            <person name="Wolf P.G."/>
            <person name="Yang L."/>
            <person name="Zimmer A.D."/>
            <person name="Zhu Q."/>
            <person name="Mitros T."/>
            <person name="Hellsten U."/>
            <person name="Loque D."/>
            <person name="Otillar R."/>
            <person name="Salamov A."/>
            <person name="Schmutz J."/>
            <person name="Shapiro H."/>
            <person name="Lindquist E."/>
            <person name="Lucas S."/>
            <person name="Rokhsar D."/>
            <person name="Grigoriev I.V."/>
        </authorList>
    </citation>
    <scope>NUCLEOTIDE SEQUENCE [LARGE SCALE GENOMIC DNA]</scope>
</reference>
<evidence type="ECO:0000313" key="4">
    <source>
        <dbReference type="Proteomes" id="UP000001514"/>
    </source>
</evidence>
<dbReference type="PANTHER" id="PTHR24015:SF548">
    <property type="entry name" value="OS08G0340900 PROTEIN"/>
    <property type="match status" value="1"/>
</dbReference>
<feature type="repeat" description="PPR" evidence="2">
    <location>
        <begin position="63"/>
        <end position="97"/>
    </location>
</feature>
<dbReference type="GO" id="GO:0009451">
    <property type="term" value="P:RNA modification"/>
    <property type="evidence" value="ECO:0007669"/>
    <property type="project" value="InterPro"/>
</dbReference>
<dbReference type="EMBL" id="GL377612">
    <property type="protein sequence ID" value="EFJ17880.1"/>
    <property type="molecule type" value="Genomic_DNA"/>
</dbReference>
<dbReference type="InterPro" id="IPR002885">
    <property type="entry name" value="PPR_rpt"/>
</dbReference>
<evidence type="ECO:0000256" key="2">
    <source>
        <dbReference type="PROSITE-ProRule" id="PRU00708"/>
    </source>
</evidence>
<dbReference type="HOGENOM" id="CLU_002706_0_0_1"/>
<evidence type="ECO:0000256" key="1">
    <source>
        <dbReference type="ARBA" id="ARBA00022737"/>
    </source>
</evidence>
<dbReference type="AlphaFoldDB" id="D8SCM1"/>
<dbReference type="PROSITE" id="PS51375">
    <property type="entry name" value="PPR"/>
    <property type="match status" value="2"/>
</dbReference>
<dbReference type="Pfam" id="PF13041">
    <property type="entry name" value="PPR_2"/>
    <property type="match status" value="2"/>
</dbReference>
<dbReference type="eggNOG" id="KOG4197">
    <property type="taxonomic scope" value="Eukaryota"/>
</dbReference>
<dbReference type="OMA" id="SCAYANA"/>